<dbReference type="EMBL" id="JASBWR010000125">
    <property type="protein sequence ID" value="KAJ9093282.1"/>
    <property type="molecule type" value="Genomic_DNA"/>
</dbReference>
<protein>
    <submittedName>
        <fullName evidence="1">Uncharacterized protein</fullName>
    </submittedName>
</protein>
<dbReference type="Proteomes" id="UP001241377">
    <property type="component" value="Unassembled WGS sequence"/>
</dbReference>
<comment type="caution">
    <text evidence="1">The sequence shown here is derived from an EMBL/GenBank/DDBJ whole genome shotgun (WGS) entry which is preliminary data.</text>
</comment>
<accession>A0ACC2V2Q2</accession>
<organism evidence="1 2">
    <name type="scientific">Naganishia cerealis</name>
    <dbReference type="NCBI Taxonomy" id="610337"/>
    <lineage>
        <taxon>Eukaryota</taxon>
        <taxon>Fungi</taxon>
        <taxon>Dikarya</taxon>
        <taxon>Basidiomycota</taxon>
        <taxon>Agaricomycotina</taxon>
        <taxon>Tremellomycetes</taxon>
        <taxon>Filobasidiales</taxon>
        <taxon>Filobasidiaceae</taxon>
        <taxon>Naganishia</taxon>
    </lineage>
</organism>
<reference evidence="1" key="1">
    <citation type="submission" date="2023-04" db="EMBL/GenBank/DDBJ databases">
        <title>Draft Genome sequencing of Naganishia species isolated from polar environments using Oxford Nanopore Technology.</title>
        <authorList>
            <person name="Leo P."/>
            <person name="Venkateswaran K."/>
        </authorList>
    </citation>
    <scope>NUCLEOTIDE SEQUENCE</scope>
    <source>
        <strain evidence="1">MNA-CCFEE 5261</strain>
    </source>
</reference>
<keyword evidence="2" id="KW-1185">Reference proteome</keyword>
<sequence>MKSTKVNLNPPPKTPIGYTWLRYLELFVSYFLSCIFVLVLTVGGVVYHYYQTLKGNEKLDPLSIVDDQGPYHDFKKMKAKNDLRYYALQLGLDLHEYRVQTKDGYILILHNLFDPKESSEDKDKREPFLLQHGLLSCSGAFLSGGYQSLAFYLHKAGHDVWLGNNRCWFEPLHATIEGNLMYNEEFWDWDVRELAYYDMPCLIDNVLSHKPHHEALFLIGHLQGCTQNFLMLRNSELDEWHRKVRYFFPLAPAIYPGPLFHNRAFLRFMRHRSQSSFRWIFGRYSFLRLITFARNNLYSTRFFSYMSYVMFSFLFLWNGRKWNPSRKLWHIHFIFNVTFVSTKLMSWWLAEWVPQSFANELQPAKAYKTDAHFSPQLTDTKLQKDDSKTYFPYKESWFDDVLFIVPMVAFIGGEDFLVDGKRLASHMKDFEPSYTNENLKVVELIDYSHLDVVWAADLQPRIGKVIVETVRGLSPEEQESTEEKLTKVA</sequence>
<proteinExistence type="predicted"/>
<evidence type="ECO:0000313" key="1">
    <source>
        <dbReference type="EMBL" id="KAJ9093282.1"/>
    </source>
</evidence>
<evidence type="ECO:0000313" key="2">
    <source>
        <dbReference type="Proteomes" id="UP001241377"/>
    </source>
</evidence>
<name>A0ACC2V2Q2_9TREE</name>
<gene>
    <name evidence="1" type="ORF">QFC19_008409</name>
</gene>